<accession>A0A9P5U173</accession>
<dbReference type="Proteomes" id="UP000772434">
    <property type="component" value="Unassembled WGS sequence"/>
</dbReference>
<comment type="caution">
    <text evidence="1">The sequence shown here is derived from an EMBL/GenBank/DDBJ whole genome shotgun (WGS) entry which is preliminary data.</text>
</comment>
<reference evidence="1" key="1">
    <citation type="submission" date="2020-11" db="EMBL/GenBank/DDBJ databases">
        <authorList>
            <consortium name="DOE Joint Genome Institute"/>
            <person name="Ahrendt S."/>
            <person name="Riley R."/>
            <person name="Andreopoulos W."/>
            <person name="Labutti K."/>
            <person name="Pangilinan J."/>
            <person name="Ruiz-Duenas F.J."/>
            <person name="Barrasa J.M."/>
            <person name="Sanchez-Garcia M."/>
            <person name="Camarero S."/>
            <person name="Miyauchi S."/>
            <person name="Serrano A."/>
            <person name="Linde D."/>
            <person name="Babiker R."/>
            <person name="Drula E."/>
            <person name="Ayuso-Fernandez I."/>
            <person name="Pacheco R."/>
            <person name="Padilla G."/>
            <person name="Ferreira P."/>
            <person name="Barriuso J."/>
            <person name="Kellner H."/>
            <person name="Castanera R."/>
            <person name="Alfaro M."/>
            <person name="Ramirez L."/>
            <person name="Pisabarro A.G."/>
            <person name="Kuo A."/>
            <person name="Tritt A."/>
            <person name="Lipzen A."/>
            <person name="He G."/>
            <person name="Yan M."/>
            <person name="Ng V."/>
            <person name="Cullen D."/>
            <person name="Martin F."/>
            <person name="Rosso M.-N."/>
            <person name="Henrissat B."/>
            <person name="Hibbett D."/>
            <person name="Martinez A.T."/>
            <person name="Grigoriev I.V."/>
        </authorList>
    </citation>
    <scope>NUCLEOTIDE SEQUENCE</scope>
    <source>
        <strain evidence="1">AH 40177</strain>
    </source>
</reference>
<evidence type="ECO:0000313" key="1">
    <source>
        <dbReference type="EMBL" id="KAF9062596.1"/>
    </source>
</evidence>
<dbReference type="EMBL" id="JADNRY010000167">
    <property type="protein sequence ID" value="KAF9062596.1"/>
    <property type="molecule type" value="Genomic_DNA"/>
</dbReference>
<proteinExistence type="predicted"/>
<dbReference type="AlphaFoldDB" id="A0A9P5U173"/>
<organism evidence="1 2">
    <name type="scientific">Rhodocollybia butyracea</name>
    <dbReference type="NCBI Taxonomy" id="206335"/>
    <lineage>
        <taxon>Eukaryota</taxon>
        <taxon>Fungi</taxon>
        <taxon>Dikarya</taxon>
        <taxon>Basidiomycota</taxon>
        <taxon>Agaricomycotina</taxon>
        <taxon>Agaricomycetes</taxon>
        <taxon>Agaricomycetidae</taxon>
        <taxon>Agaricales</taxon>
        <taxon>Marasmiineae</taxon>
        <taxon>Omphalotaceae</taxon>
        <taxon>Rhodocollybia</taxon>
    </lineage>
</organism>
<gene>
    <name evidence="1" type="ORF">BDP27DRAFT_1336376</name>
</gene>
<protein>
    <submittedName>
        <fullName evidence="1">Uncharacterized protein</fullName>
    </submittedName>
</protein>
<dbReference type="OrthoDB" id="3039474at2759"/>
<evidence type="ECO:0000313" key="2">
    <source>
        <dbReference type="Proteomes" id="UP000772434"/>
    </source>
</evidence>
<keyword evidence="2" id="KW-1185">Reference proteome</keyword>
<name>A0A9P5U173_9AGAR</name>
<sequence length="166" mass="18309">MSSSIPILPINDVSYAADRAITNAQDVLTHLDTFNKFKKIPNQSCHYCLREEHEDYMYGTDSIVSSVTGIRQYKFGIGPLEMSISYEPDEQAVILQLYFGLPILGSVLVGGVTGSVETGITLNAKFSSHLTGDVGIKLNGKHVLLFFDFTAFGHAWHEPGHVLFDI</sequence>